<dbReference type="Pfam" id="PF12611">
    <property type="entry name" value="Flagellar_put"/>
    <property type="match status" value="1"/>
</dbReference>
<dbReference type="RefSeq" id="WP_210661498.1">
    <property type="nucleotide sequence ID" value="NZ_JAGKSP010000009.1"/>
</dbReference>
<dbReference type="Proteomes" id="UP000673394">
    <property type="component" value="Unassembled WGS sequence"/>
</dbReference>
<comment type="caution">
    <text evidence="1">The sequence shown here is derived from an EMBL/GenBank/DDBJ whole genome shotgun (WGS) entry which is preliminary data.</text>
</comment>
<dbReference type="EMBL" id="JAGKSP010000009">
    <property type="protein sequence ID" value="MBP3965253.1"/>
    <property type="molecule type" value="Genomic_DNA"/>
</dbReference>
<keyword evidence="1" id="KW-0282">Flagellum</keyword>
<protein>
    <submittedName>
        <fullName evidence="1">Flagellar biosynthesis protein</fullName>
    </submittedName>
</protein>
<proteinExistence type="predicted"/>
<organism evidence="1 2">
    <name type="scientific">Paenibacillus lignilyticus</name>
    <dbReference type="NCBI Taxonomy" id="1172615"/>
    <lineage>
        <taxon>Bacteria</taxon>
        <taxon>Bacillati</taxon>
        <taxon>Bacillota</taxon>
        <taxon>Bacilli</taxon>
        <taxon>Bacillales</taxon>
        <taxon>Paenibacillaceae</taxon>
        <taxon>Paenibacillus</taxon>
    </lineage>
</organism>
<gene>
    <name evidence="1" type="ORF">I8J30_21220</name>
</gene>
<evidence type="ECO:0000313" key="1">
    <source>
        <dbReference type="EMBL" id="MBP3965253.1"/>
    </source>
</evidence>
<accession>A0ABS5CHA9</accession>
<keyword evidence="2" id="KW-1185">Reference proteome</keyword>
<dbReference type="NCBIfam" id="TIGR02530">
    <property type="entry name" value="flg_new"/>
    <property type="match status" value="1"/>
</dbReference>
<dbReference type="InterPro" id="IPR013367">
    <property type="entry name" value="Flagellar_put"/>
</dbReference>
<keyword evidence="1" id="KW-0966">Cell projection</keyword>
<evidence type="ECO:0000313" key="2">
    <source>
        <dbReference type="Proteomes" id="UP000673394"/>
    </source>
</evidence>
<reference evidence="1 2" key="1">
    <citation type="submission" date="2021-04" db="EMBL/GenBank/DDBJ databases">
        <title>Paenibacillus sp. DLE-14 whole genome sequence.</title>
        <authorList>
            <person name="Ham Y.J."/>
        </authorList>
    </citation>
    <scope>NUCLEOTIDE SEQUENCE [LARGE SCALE GENOMIC DNA]</scope>
    <source>
        <strain evidence="1 2">DLE-14</strain>
    </source>
</reference>
<keyword evidence="1" id="KW-0969">Cilium</keyword>
<sequence>MDDILKIGHLRLSGNSQLRKPNQQESMAAGTASFKEVLDRNVLKFSNHAELRMAQRGITFKPETISKIVSAIDQAAAKGAKDSLVVYRDIAMIVNVPSRTVITALDGNSLQGNVFTQIDSAVIVS</sequence>
<name>A0ABS5CHA9_9BACL</name>